<protein>
    <submittedName>
        <fullName evidence="1">Recombination F domain protein</fullName>
    </submittedName>
</protein>
<dbReference type="Proteomes" id="UP000244334">
    <property type="component" value="Unassembled WGS sequence"/>
</dbReference>
<evidence type="ECO:0000313" key="1">
    <source>
        <dbReference type="EMBL" id="RAP69439.1"/>
    </source>
</evidence>
<accession>A0A328TG05</accession>
<evidence type="ECO:0000313" key="2">
    <source>
        <dbReference type="Proteomes" id="UP000244334"/>
    </source>
</evidence>
<gene>
    <name evidence="1" type="primary">recF2</name>
    <name evidence="1" type="ORF">ACZ87_03774</name>
</gene>
<keyword evidence="2" id="KW-1185">Reference proteome</keyword>
<dbReference type="AlphaFoldDB" id="A0A328TG05"/>
<sequence>MNTFDYQLEIDFPEPLISQFNLDPVVRKEQLWLSGHQRQRPAQLMERVNQTVFLQNFDGERVTYPVSL</sequence>
<comment type="caution">
    <text evidence="1">The sequence shown here is derived from an EMBL/GenBank/DDBJ whole genome shotgun (WGS) entry which is preliminary data.</text>
</comment>
<name>A0A328TG05_9GAMM</name>
<proteinExistence type="predicted"/>
<reference evidence="1" key="1">
    <citation type="submission" date="2018-04" db="EMBL/GenBank/DDBJ databases">
        <title>Genomes of the Obligate Erwinia dacicola and Facultative Enterobacter sp. OLF Endosymbionts of the Olive Fruit fly, Bactrocera oleae.</title>
        <authorList>
            <person name="Estes A.M."/>
            <person name="Hearn D.J."/>
            <person name="Agarwal S."/>
            <person name="Pierson E.A."/>
            <person name="Dunning-Hotopp J.C."/>
        </authorList>
    </citation>
    <scope>NUCLEOTIDE SEQUENCE [LARGE SCALE GENOMIC DNA]</scope>
    <source>
        <strain evidence="1">Oroville</strain>
    </source>
</reference>
<dbReference type="EMBL" id="LJAM02000772">
    <property type="protein sequence ID" value="RAP69439.1"/>
    <property type="molecule type" value="Genomic_DNA"/>
</dbReference>
<organism evidence="1 2">
    <name type="scientific">Candidatus Erwinia dacicola</name>
    <dbReference type="NCBI Taxonomy" id="252393"/>
    <lineage>
        <taxon>Bacteria</taxon>
        <taxon>Pseudomonadati</taxon>
        <taxon>Pseudomonadota</taxon>
        <taxon>Gammaproteobacteria</taxon>
        <taxon>Enterobacterales</taxon>
        <taxon>Erwiniaceae</taxon>
        <taxon>Erwinia</taxon>
    </lineage>
</organism>